<dbReference type="STRING" id="1189619.pgond44_08981"/>
<feature type="chain" id="PRO_5004113828" evidence="1">
    <location>
        <begin position="23"/>
        <end position="159"/>
    </location>
</feature>
<reference evidence="3 4" key="1">
    <citation type="journal article" date="2014" name="Genome Biol. Evol.">
        <title>Extensive gene acquisition in the extremely psychrophilic bacterial species Psychroflexus torquis and the link to sea-ice ecosystem specialism.</title>
        <authorList>
            <person name="Feng S."/>
            <person name="Powell S.M."/>
            <person name="Wilson R."/>
            <person name="Bowman J.P."/>
        </authorList>
    </citation>
    <scope>NUCLEOTIDE SEQUENCE [LARGE SCALE GENOMIC DNA]</scope>
    <source>
        <strain evidence="3 4">ACAM 44</strain>
    </source>
</reference>
<feature type="domain" description="SnoaL-like" evidence="2">
    <location>
        <begin position="38"/>
        <end position="142"/>
    </location>
</feature>
<name>N1WU01_9FLAO</name>
<accession>N1WU01</accession>
<dbReference type="Gene3D" id="3.10.450.50">
    <property type="match status" value="1"/>
</dbReference>
<keyword evidence="1" id="KW-0732">Signal</keyword>
<feature type="signal peptide" evidence="1">
    <location>
        <begin position="1"/>
        <end position="22"/>
    </location>
</feature>
<dbReference type="InterPro" id="IPR032710">
    <property type="entry name" value="NTF2-like_dom_sf"/>
</dbReference>
<dbReference type="SUPFAM" id="SSF54427">
    <property type="entry name" value="NTF2-like"/>
    <property type="match status" value="1"/>
</dbReference>
<dbReference type="PANTHER" id="PTHR41252:SF1">
    <property type="entry name" value="BLR2505 PROTEIN"/>
    <property type="match status" value="1"/>
</dbReference>
<gene>
    <name evidence="3" type="ORF">pgond44_08981</name>
</gene>
<organism evidence="3 4">
    <name type="scientific">Psychroflexus gondwanensis ACAM 44</name>
    <dbReference type="NCBI Taxonomy" id="1189619"/>
    <lineage>
        <taxon>Bacteria</taxon>
        <taxon>Pseudomonadati</taxon>
        <taxon>Bacteroidota</taxon>
        <taxon>Flavobacteriia</taxon>
        <taxon>Flavobacteriales</taxon>
        <taxon>Flavobacteriaceae</taxon>
        <taxon>Psychroflexus</taxon>
    </lineage>
</organism>
<dbReference type="PATRIC" id="fig|1189619.4.peg.1848"/>
<proteinExistence type="predicted"/>
<evidence type="ECO:0000259" key="2">
    <source>
        <dbReference type="Pfam" id="PF12680"/>
    </source>
</evidence>
<evidence type="ECO:0000313" key="3">
    <source>
        <dbReference type="EMBL" id="EMY80687.1"/>
    </source>
</evidence>
<dbReference type="InterPro" id="IPR037401">
    <property type="entry name" value="SnoaL-like"/>
</dbReference>
<dbReference type="PANTHER" id="PTHR41252">
    <property type="entry name" value="BLR2505 PROTEIN"/>
    <property type="match status" value="1"/>
</dbReference>
<dbReference type="EMBL" id="APLF01000009">
    <property type="protein sequence ID" value="EMY80687.1"/>
    <property type="molecule type" value="Genomic_DNA"/>
</dbReference>
<dbReference type="GO" id="GO:0016853">
    <property type="term" value="F:isomerase activity"/>
    <property type="evidence" value="ECO:0007669"/>
    <property type="project" value="UniProtKB-KW"/>
</dbReference>
<sequence length="159" mass="17791">MKTLQIAVISMFVCAFSFQTQAQELKTEKANLEIINGLYEFFGKGDIPSVLGLMDKEIMWNEAESNSLADGNPYVGPEAVLNGVFGRIGTTYKAFSLTDIELHDMHNNKVLATLYYVVTGNNGKNYEVQAAHLWTLKDGKIIKFQQYADTKKLAEAEQK</sequence>
<dbReference type="Proteomes" id="UP000012317">
    <property type="component" value="Unassembled WGS sequence"/>
</dbReference>
<dbReference type="RefSeq" id="WP_003440398.1">
    <property type="nucleotide sequence ID" value="NZ_APLF01000009.1"/>
</dbReference>
<evidence type="ECO:0000313" key="4">
    <source>
        <dbReference type="Proteomes" id="UP000012317"/>
    </source>
</evidence>
<dbReference type="Pfam" id="PF12680">
    <property type="entry name" value="SnoaL_2"/>
    <property type="match status" value="1"/>
</dbReference>
<keyword evidence="4" id="KW-1185">Reference proteome</keyword>
<comment type="caution">
    <text evidence="3">The sequence shown here is derived from an EMBL/GenBank/DDBJ whole genome shotgun (WGS) entry which is preliminary data.</text>
</comment>
<dbReference type="eggNOG" id="COG3631">
    <property type="taxonomic scope" value="Bacteria"/>
</dbReference>
<keyword evidence="3" id="KW-0413">Isomerase</keyword>
<evidence type="ECO:0000256" key="1">
    <source>
        <dbReference type="SAM" id="SignalP"/>
    </source>
</evidence>
<protein>
    <submittedName>
        <fullName evidence="3">Ketosteroid isomerase-related protein, NTF2 like superfamily</fullName>
    </submittedName>
</protein>
<dbReference type="AlphaFoldDB" id="N1WU01"/>